<dbReference type="STRING" id="36646.A0A1V6UA58"/>
<evidence type="ECO:0000313" key="5">
    <source>
        <dbReference type="Proteomes" id="UP000191500"/>
    </source>
</evidence>
<proteinExistence type="inferred from homology"/>
<evidence type="ECO:0000256" key="2">
    <source>
        <dbReference type="ARBA" id="ARBA00023002"/>
    </source>
</evidence>
<reference evidence="5" key="1">
    <citation type="journal article" date="2017" name="Nat. Microbiol.">
        <title>Global analysis of biosynthetic gene clusters reveals vast potential of secondary metabolite production in Penicillium species.</title>
        <authorList>
            <person name="Nielsen J.C."/>
            <person name="Grijseels S."/>
            <person name="Prigent S."/>
            <person name="Ji B."/>
            <person name="Dainat J."/>
            <person name="Nielsen K.F."/>
            <person name="Frisvad J.C."/>
            <person name="Workman M."/>
            <person name="Nielsen J."/>
        </authorList>
    </citation>
    <scope>NUCLEOTIDE SEQUENCE [LARGE SCALE GENOMIC DNA]</scope>
    <source>
        <strain evidence="5">IBT 31321</strain>
    </source>
</reference>
<name>A0A1V6UA58_9EURO</name>
<dbReference type="GO" id="GO:0004806">
    <property type="term" value="F:triacylglycerol lipase activity"/>
    <property type="evidence" value="ECO:0007669"/>
    <property type="project" value="TreeGrafter"/>
</dbReference>
<keyword evidence="2" id="KW-0560">Oxidoreductase</keyword>
<evidence type="ECO:0000313" key="4">
    <source>
        <dbReference type="EMBL" id="OQE35366.1"/>
    </source>
</evidence>
<dbReference type="SUPFAM" id="SSF51735">
    <property type="entry name" value="NAD(P)-binding Rossmann-fold domains"/>
    <property type="match status" value="1"/>
</dbReference>
<dbReference type="InterPro" id="IPR036291">
    <property type="entry name" value="NAD(P)-bd_dom_sf"/>
</dbReference>
<dbReference type="AlphaFoldDB" id="A0A1V6UA58"/>
<organism evidence="4 5">
    <name type="scientific">Penicillium coprophilum</name>
    <dbReference type="NCBI Taxonomy" id="36646"/>
    <lineage>
        <taxon>Eukaryota</taxon>
        <taxon>Fungi</taxon>
        <taxon>Dikarya</taxon>
        <taxon>Ascomycota</taxon>
        <taxon>Pezizomycotina</taxon>
        <taxon>Eurotiomycetes</taxon>
        <taxon>Eurotiomycetidae</taxon>
        <taxon>Eurotiales</taxon>
        <taxon>Aspergillaceae</taxon>
        <taxon>Penicillium</taxon>
    </lineage>
</organism>
<dbReference type="GO" id="GO:0000140">
    <property type="term" value="F:acylglycerone-phosphate reductase (NADP+) activity"/>
    <property type="evidence" value="ECO:0007669"/>
    <property type="project" value="TreeGrafter"/>
</dbReference>
<dbReference type="InterPro" id="IPR002347">
    <property type="entry name" value="SDR_fam"/>
</dbReference>
<gene>
    <name evidence="4" type="ORF">PENCOP_c013G08821</name>
</gene>
<evidence type="ECO:0000256" key="1">
    <source>
        <dbReference type="ARBA" id="ARBA00006484"/>
    </source>
</evidence>
<dbReference type="GO" id="GO:0005811">
    <property type="term" value="C:lipid droplet"/>
    <property type="evidence" value="ECO:0007669"/>
    <property type="project" value="TreeGrafter"/>
</dbReference>
<dbReference type="PANTHER" id="PTHR44169">
    <property type="entry name" value="NADPH-DEPENDENT 1-ACYLDIHYDROXYACETONE PHOSPHATE REDUCTASE"/>
    <property type="match status" value="1"/>
</dbReference>
<evidence type="ECO:0000256" key="3">
    <source>
        <dbReference type="RuleBase" id="RU000363"/>
    </source>
</evidence>
<dbReference type="Gene3D" id="3.40.50.720">
    <property type="entry name" value="NAD(P)-binding Rossmann-like Domain"/>
    <property type="match status" value="1"/>
</dbReference>
<dbReference type="GO" id="GO:0006654">
    <property type="term" value="P:phosphatidic acid biosynthetic process"/>
    <property type="evidence" value="ECO:0007669"/>
    <property type="project" value="TreeGrafter"/>
</dbReference>
<dbReference type="GO" id="GO:0005783">
    <property type="term" value="C:endoplasmic reticulum"/>
    <property type="evidence" value="ECO:0007669"/>
    <property type="project" value="TreeGrafter"/>
</dbReference>
<comment type="caution">
    <text evidence="4">The sequence shown here is derived from an EMBL/GenBank/DDBJ whole genome shotgun (WGS) entry which is preliminary data.</text>
</comment>
<dbReference type="PRINTS" id="PR00081">
    <property type="entry name" value="GDHRDH"/>
</dbReference>
<protein>
    <submittedName>
        <fullName evidence="4">Uncharacterized protein</fullName>
    </submittedName>
</protein>
<dbReference type="PRINTS" id="PR00080">
    <property type="entry name" value="SDRFAMILY"/>
</dbReference>
<dbReference type="PANTHER" id="PTHR44169:SF6">
    <property type="entry name" value="NADPH-DEPENDENT 1-ACYLDIHYDROXYACETONE PHOSPHATE REDUCTASE"/>
    <property type="match status" value="1"/>
</dbReference>
<comment type="similarity">
    <text evidence="1 3">Belongs to the short-chain dehydrogenases/reductases (SDR) family.</text>
</comment>
<dbReference type="Proteomes" id="UP000191500">
    <property type="component" value="Unassembled WGS sequence"/>
</dbReference>
<keyword evidence="5" id="KW-1185">Reference proteome</keyword>
<dbReference type="Pfam" id="PF00106">
    <property type="entry name" value="adh_short"/>
    <property type="match status" value="1"/>
</dbReference>
<dbReference type="GO" id="GO:0019433">
    <property type="term" value="P:triglyceride catabolic process"/>
    <property type="evidence" value="ECO:0007669"/>
    <property type="project" value="TreeGrafter"/>
</dbReference>
<accession>A0A1V6UA58</accession>
<dbReference type="EMBL" id="MDDG01000013">
    <property type="protein sequence ID" value="OQE35366.1"/>
    <property type="molecule type" value="Genomic_DNA"/>
</dbReference>
<sequence length="282" mass="30435">MSPARKVLITGCSDGGLGAALAIAFHEAGLQVYATARNPSKMTEMTAQGITTLCLDVQSDSSITECLNNVPELDILVNNAGGGYGMPVSDLSIPEAKKIFELNVWSTLAVTQAFLPLLLKSKGMIVNNTSAVSLCPVPFQSAYNASKAAMAAFSDVERLELKMFGIRVVDLKTGNVQSNFQKNQRKEDTVSLPAGSLYENAKEVVERTIRGTIFEGSGMPSEQWAKLVVTDLLNSSAPTIWRGTQAWLVRIGSMLPFGTFDSSVRKLTGLDEVERLVLKRNV</sequence>